<feature type="compositionally biased region" description="Basic and acidic residues" evidence="1">
    <location>
        <begin position="112"/>
        <end position="127"/>
    </location>
</feature>
<keyword evidence="3" id="KW-1185">Reference proteome</keyword>
<accession>A0A9P4PY82</accession>
<reference evidence="2" key="1">
    <citation type="journal article" date="2020" name="Stud. Mycol.">
        <title>101 Dothideomycetes genomes: a test case for predicting lifestyles and emergence of pathogens.</title>
        <authorList>
            <person name="Haridas S."/>
            <person name="Albert R."/>
            <person name="Binder M."/>
            <person name="Bloem J."/>
            <person name="Labutti K."/>
            <person name="Salamov A."/>
            <person name="Andreopoulos B."/>
            <person name="Baker S."/>
            <person name="Barry K."/>
            <person name="Bills G."/>
            <person name="Bluhm B."/>
            <person name="Cannon C."/>
            <person name="Castanera R."/>
            <person name="Culley D."/>
            <person name="Daum C."/>
            <person name="Ezra D."/>
            <person name="Gonzalez J."/>
            <person name="Henrissat B."/>
            <person name="Kuo A."/>
            <person name="Liang C."/>
            <person name="Lipzen A."/>
            <person name="Lutzoni F."/>
            <person name="Magnuson J."/>
            <person name="Mondo S."/>
            <person name="Nolan M."/>
            <person name="Ohm R."/>
            <person name="Pangilinan J."/>
            <person name="Park H.-J."/>
            <person name="Ramirez L."/>
            <person name="Alfaro M."/>
            <person name="Sun H."/>
            <person name="Tritt A."/>
            <person name="Yoshinaga Y."/>
            <person name="Zwiers L.-H."/>
            <person name="Turgeon B."/>
            <person name="Goodwin S."/>
            <person name="Spatafora J."/>
            <person name="Crous P."/>
            <person name="Grigoriev I."/>
        </authorList>
    </citation>
    <scope>NUCLEOTIDE SEQUENCE</scope>
    <source>
        <strain evidence="2">CBS 690.94</strain>
    </source>
</reference>
<dbReference type="EMBL" id="MU001493">
    <property type="protein sequence ID" value="KAF2451064.1"/>
    <property type="molecule type" value="Genomic_DNA"/>
</dbReference>
<feature type="region of interest" description="Disordered" evidence="1">
    <location>
        <begin position="49"/>
        <end position="135"/>
    </location>
</feature>
<feature type="compositionally biased region" description="Low complexity" evidence="1">
    <location>
        <begin position="49"/>
        <end position="59"/>
    </location>
</feature>
<feature type="compositionally biased region" description="Polar residues" evidence="1">
    <location>
        <begin position="67"/>
        <end position="94"/>
    </location>
</feature>
<protein>
    <submittedName>
        <fullName evidence="2">Uncharacterized protein</fullName>
    </submittedName>
</protein>
<evidence type="ECO:0000313" key="2">
    <source>
        <dbReference type="EMBL" id="KAF2451064.1"/>
    </source>
</evidence>
<name>A0A9P4PY82_9PLEO</name>
<dbReference type="AlphaFoldDB" id="A0A9P4PY82"/>
<sequence length="135" mass="14985">MPDTHISLRHALSESKNKAQHCMTALPATVNITKLGYISIHQQRTIEQTSTQSTAMSSSDCQANMAEKNTQTNMAEYDVQSTRSTSTMASTKSLLKSMWRSKRTSSASHTAETTEQKSQKKLKEAEARAAWAMSR</sequence>
<evidence type="ECO:0000313" key="3">
    <source>
        <dbReference type="Proteomes" id="UP000799764"/>
    </source>
</evidence>
<proteinExistence type="predicted"/>
<comment type="caution">
    <text evidence="2">The sequence shown here is derived from an EMBL/GenBank/DDBJ whole genome shotgun (WGS) entry which is preliminary data.</text>
</comment>
<dbReference type="Proteomes" id="UP000799764">
    <property type="component" value="Unassembled WGS sequence"/>
</dbReference>
<evidence type="ECO:0000256" key="1">
    <source>
        <dbReference type="SAM" id="MobiDB-lite"/>
    </source>
</evidence>
<organism evidence="2 3">
    <name type="scientific">Karstenula rhodostoma CBS 690.94</name>
    <dbReference type="NCBI Taxonomy" id="1392251"/>
    <lineage>
        <taxon>Eukaryota</taxon>
        <taxon>Fungi</taxon>
        <taxon>Dikarya</taxon>
        <taxon>Ascomycota</taxon>
        <taxon>Pezizomycotina</taxon>
        <taxon>Dothideomycetes</taxon>
        <taxon>Pleosporomycetidae</taxon>
        <taxon>Pleosporales</taxon>
        <taxon>Massarineae</taxon>
        <taxon>Didymosphaeriaceae</taxon>
        <taxon>Karstenula</taxon>
    </lineage>
</organism>
<gene>
    <name evidence="2" type="ORF">P171DRAFT_427290</name>
</gene>